<dbReference type="PANTHER" id="PTHR30620:SF77">
    <property type="entry name" value="LYSOSOMAL BETA GLUCOSIDASE-LIKE"/>
    <property type="match status" value="1"/>
</dbReference>
<evidence type="ECO:0000259" key="4">
    <source>
        <dbReference type="Pfam" id="PF01915"/>
    </source>
</evidence>
<dbReference type="Gene3D" id="2.60.120.430">
    <property type="entry name" value="Galactose-binding lectin"/>
    <property type="match status" value="1"/>
</dbReference>
<name>A0A501XQ37_9SPHN</name>
<dbReference type="EMBL" id="VFSU01000017">
    <property type="protein sequence ID" value="TPE62650.1"/>
    <property type="molecule type" value="Genomic_DNA"/>
</dbReference>
<protein>
    <submittedName>
        <fullName evidence="6">Glycoside hydrolase family 3 protein</fullName>
    </submittedName>
</protein>
<dbReference type="GO" id="GO:0009251">
    <property type="term" value="P:glucan catabolic process"/>
    <property type="evidence" value="ECO:0007669"/>
    <property type="project" value="TreeGrafter"/>
</dbReference>
<feature type="domain" description="Glycoside hydrolase family 3 N-terminal" evidence="3">
    <location>
        <begin position="71"/>
        <end position="395"/>
    </location>
</feature>
<keyword evidence="1 6" id="KW-0378">Hydrolase</keyword>
<evidence type="ECO:0000256" key="2">
    <source>
        <dbReference type="SAM" id="SignalP"/>
    </source>
</evidence>
<dbReference type="InterPro" id="IPR036881">
    <property type="entry name" value="Glyco_hydro_3_C_sf"/>
</dbReference>
<dbReference type="Pfam" id="PF00933">
    <property type="entry name" value="Glyco_hydro_3"/>
    <property type="match status" value="1"/>
</dbReference>
<keyword evidence="2" id="KW-0732">Signal</keyword>
<feature type="domain" description="Glycoside hydrolase family 3 C-terminal" evidence="4">
    <location>
        <begin position="436"/>
        <end position="641"/>
    </location>
</feature>
<sequence length="841" mass="88171">MNMRHGVVAALLLSSAVAAFAADGAAPADAKAPAADGTGSVNPAIWPSPKWPFPADPAMEARIKALMARMTIEEKVGQIVQADIASVTPADVKTYHLGSVLNGGNSAPGGNEEAPPIEWLKLADAFYDASVDKSGGGVGIPVIWGTDAVHGHSNIVGATLFPHNIGLGAARDPELIRRIGAATAIEIRTTGQEWTFAPTITVPQDFRWGRAYEGYSSDPKLVSSYVGAMIRGLQGEPNSGAILKGPHVIASTKHFLADGGTYEGRDQGDARIDEVTLRDIHGMPYVAAIEAGVETVMTSFSSWNGIKIAGHRGLVTEILKERMNFGGFVVTDWNAHGQVAGCTNASCPQSLLAGIDMFMAPDTWKDLYASLVKQAKDGTVPMARLDDAVARVLRVKMRMGLFEAGRPSSRPLSGKFQMLGAPEHRAVAREAVRKSLVLLKNSGSVLPIKPGAKLLVAGDGADDIARQSGGWTITWQGTGIDNSAFPGATSLWKGLSDAVTAAGGRAQLSPDGSFTQKPDVAIVVFGETPYAEFQGDLKTLRLRTELEKPFETMRKLKAQGIPVVALMITGRPLFVNPAINASDAFVVAWLPGSEGGGVADVLVAGRNGKTVAGFTGKLPVAWPVNAKVDGPTLFPFGFGLTLADQTPAGQKLPEDPGVEDAGAAGVFMDRGQPQPLWSLYVQQTEADRTRITTVPAKAASGRVTVTPTDHVVQEGARRFAIESGASRIEVSSHAPVDISRESNGDVALVVSLRRDTALTGPISLAMQGGGKMGSLDAAAIGQLPQGEWVRLGVPLKCFAAAGVDMSSVQIPFALSLGGRGALSISRVALGTDSDKLLECRK</sequence>
<dbReference type="InterPro" id="IPR036962">
    <property type="entry name" value="Glyco_hydro_3_N_sf"/>
</dbReference>
<evidence type="ECO:0000313" key="7">
    <source>
        <dbReference type="Proteomes" id="UP000319897"/>
    </source>
</evidence>
<dbReference type="Pfam" id="PF18559">
    <property type="entry name" value="Exop_C"/>
    <property type="match status" value="1"/>
</dbReference>
<dbReference type="Gene3D" id="3.40.50.1700">
    <property type="entry name" value="Glycoside hydrolase family 3 C-terminal domain"/>
    <property type="match status" value="1"/>
</dbReference>
<dbReference type="Pfam" id="PF01915">
    <property type="entry name" value="Glyco_hydro_3_C"/>
    <property type="match status" value="1"/>
</dbReference>
<dbReference type="SUPFAM" id="SSF51445">
    <property type="entry name" value="(Trans)glycosidases"/>
    <property type="match status" value="1"/>
</dbReference>
<dbReference type="AlphaFoldDB" id="A0A501XQ37"/>
<dbReference type="RefSeq" id="WP_140927422.1">
    <property type="nucleotide sequence ID" value="NZ_VFSU01000017.1"/>
</dbReference>
<dbReference type="InterPro" id="IPR002772">
    <property type="entry name" value="Glyco_hydro_3_C"/>
</dbReference>
<proteinExistence type="predicted"/>
<comment type="caution">
    <text evidence="6">The sequence shown here is derived from an EMBL/GenBank/DDBJ whole genome shotgun (WGS) entry which is preliminary data.</text>
</comment>
<reference evidence="6 7" key="1">
    <citation type="submission" date="2019-06" db="EMBL/GenBank/DDBJ databases">
        <authorList>
            <person name="Lee I."/>
            <person name="Jang G.I."/>
            <person name="Hwang C.Y."/>
        </authorList>
    </citation>
    <scope>NUCLEOTIDE SEQUENCE [LARGE SCALE GENOMIC DNA]</scope>
    <source>
        <strain evidence="6 7">PAMC 28131</strain>
    </source>
</reference>
<feature type="signal peptide" evidence="2">
    <location>
        <begin position="1"/>
        <end position="21"/>
    </location>
</feature>
<dbReference type="InterPro" id="IPR041443">
    <property type="entry name" value="Exop_C"/>
</dbReference>
<gene>
    <name evidence="6" type="ORF">FJQ54_05540</name>
</gene>
<dbReference type="SUPFAM" id="SSF52279">
    <property type="entry name" value="Beta-D-glucan exohydrolase, C-terminal domain"/>
    <property type="match status" value="1"/>
</dbReference>
<dbReference type="Proteomes" id="UP000319897">
    <property type="component" value="Unassembled WGS sequence"/>
</dbReference>
<feature type="chain" id="PRO_5021325886" evidence="2">
    <location>
        <begin position="22"/>
        <end position="841"/>
    </location>
</feature>
<dbReference type="GO" id="GO:0008422">
    <property type="term" value="F:beta-glucosidase activity"/>
    <property type="evidence" value="ECO:0007669"/>
    <property type="project" value="TreeGrafter"/>
</dbReference>
<dbReference type="PANTHER" id="PTHR30620">
    <property type="entry name" value="PERIPLASMIC BETA-GLUCOSIDASE-RELATED"/>
    <property type="match status" value="1"/>
</dbReference>
<evidence type="ECO:0000259" key="5">
    <source>
        <dbReference type="Pfam" id="PF18559"/>
    </source>
</evidence>
<evidence type="ECO:0000259" key="3">
    <source>
        <dbReference type="Pfam" id="PF00933"/>
    </source>
</evidence>
<dbReference type="InterPro" id="IPR051915">
    <property type="entry name" value="Cellulose_Degrad_GH3"/>
</dbReference>
<dbReference type="OrthoDB" id="9781691at2"/>
<evidence type="ECO:0000313" key="6">
    <source>
        <dbReference type="EMBL" id="TPE62650.1"/>
    </source>
</evidence>
<dbReference type="InterPro" id="IPR017853">
    <property type="entry name" value="GH"/>
</dbReference>
<evidence type="ECO:0000256" key="1">
    <source>
        <dbReference type="ARBA" id="ARBA00022801"/>
    </source>
</evidence>
<keyword evidence="7" id="KW-1185">Reference proteome</keyword>
<organism evidence="6 7">
    <name type="scientific">Sandaracinobacter neustonicus</name>
    <dbReference type="NCBI Taxonomy" id="1715348"/>
    <lineage>
        <taxon>Bacteria</taxon>
        <taxon>Pseudomonadati</taxon>
        <taxon>Pseudomonadota</taxon>
        <taxon>Alphaproteobacteria</taxon>
        <taxon>Sphingomonadales</taxon>
        <taxon>Sphingosinicellaceae</taxon>
        <taxon>Sandaracinobacter</taxon>
    </lineage>
</organism>
<accession>A0A501XQ37</accession>
<dbReference type="Gene3D" id="3.20.20.300">
    <property type="entry name" value="Glycoside hydrolase, family 3, N-terminal domain"/>
    <property type="match status" value="1"/>
</dbReference>
<dbReference type="InterPro" id="IPR001764">
    <property type="entry name" value="Glyco_hydro_3_N"/>
</dbReference>
<feature type="domain" description="ExoP galactose-binding-like" evidence="5">
    <location>
        <begin position="677"/>
        <end position="828"/>
    </location>
</feature>
<dbReference type="PRINTS" id="PR00133">
    <property type="entry name" value="GLHYDRLASE3"/>
</dbReference>